<keyword evidence="2" id="KW-1133">Transmembrane helix</keyword>
<feature type="region of interest" description="Disordered" evidence="1">
    <location>
        <begin position="51"/>
        <end position="76"/>
    </location>
</feature>
<accession>A0A1V6R8B6</accession>
<dbReference type="AlphaFoldDB" id="A0A1V6R8B6"/>
<evidence type="ECO:0000256" key="1">
    <source>
        <dbReference type="SAM" id="MobiDB-lite"/>
    </source>
</evidence>
<protein>
    <submittedName>
        <fullName evidence="3">Uncharacterized protein</fullName>
    </submittedName>
</protein>
<organism evidence="3 4">
    <name type="scientific">Penicillium solitum</name>
    <dbReference type="NCBI Taxonomy" id="60172"/>
    <lineage>
        <taxon>Eukaryota</taxon>
        <taxon>Fungi</taxon>
        <taxon>Dikarya</taxon>
        <taxon>Ascomycota</taxon>
        <taxon>Pezizomycotina</taxon>
        <taxon>Eurotiomycetes</taxon>
        <taxon>Eurotiomycetidae</taxon>
        <taxon>Eurotiales</taxon>
        <taxon>Aspergillaceae</taxon>
        <taxon>Penicillium</taxon>
    </lineage>
</organism>
<sequence length="171" mass="19485">MGNPRCNTFVQNFRPTTAQAMYNEFLASETTNRSLEQRTKHQTSQFYRFCDSTNPKGKSKRQNVKGSPDCKPVNKPDDQRCQCHRKWVKHYPDGRRSKPVQTEPTFVAHITITITVTIAIAIASAHQLRQLRTSQRQTAPTTRNFYQISLPPTLSLSSSLPINPLITQSSH</sequence>
<comment type="caution">
    <text evidence="3">The sequence shown here is derived from an EMBL/GenBank/DDBJ whole genome shotgun (WGS) entry which is preliminary data.</text>
</comment>
<keyword evidence="4" id="KW-1185">Reference proteome</keyword>
<keyword evidence="2" id="KW-0472">Membrane</keyword>
<name>A0A1V6R8B6_9EURO</name>
<keyword evidence="2" id="KW-0812">Transmembrane</keyword>
<feature type="transmembrane region" description="Helical" evidence="2">
    <location>
        <begin position="106"/>
        <end position="126"/>
    </location>
</feature>
<evidence type="ECO:0000313" key="4">
    <source>
        <dbReference type="Proteomes" id="UP000191612"/>
    </source>
</evidence>
<dbReference type="Proteomes" id="UP000191612">
    <property type="component" value="Unassembled WGS sequence"/>
</dbReference>
<dbReference type="EMBL" id="MDYO01000011">
    <property type="protein sequence ID" value="OQD97794.1"/>
    <property type="molecule type" value="Genomic_DNA"/>
</dbReference>
<proteinExistence type="predicted"/>
<evidence type="ECO:0000313" key="3">
    <source>
        <dbReference type="EMBL" id="OQD97794.1"/>
    </source>
</evidence>
<reference evidence="4" key="1">
    <citation type="journal article" date="2017" name="Nat. Microbiol.">
        <title>Global analysis of biosynthetic gene clusters reveals vast potential of secondary metabolite production in Penicillium species.</title>
        <authorList>
            <person name="Nielsen J.C."/>
            <person name="Grijseels S."/>
            <person name="Prigent S."/>
            <person name="Ji B."/>
            <person name="Dainat J."/>
            <person name="Nielsen K.F."/>
            <person name="Frisvad J.C."/>
            <person name="Workman M."/>
            <person name="Nielsen J."/>
        </authorList>
    </citation>
    <scope>NUCLEOTIDE SEQUENCE [LARGE SCALE GENOMIC DNA]</scope>
    <source>
        <strain evidence="4">IBT 29525</strain>
    </source>
</reference>
<evidence type="ECO:0000256" key="2">
    <source>
        <dbReference type="SAM" id="Phobius"/>
    </source>
</evidence>
<gene>
    <name evidence="3" type="ORF">PENSOL_c011G11756</name>
</gene>